<evidence type="ECO:0000313" key="2">
    <source>
        <dbReference type="EMBL" id="AAM35038.1"/>
    </source>
</evidence>
<dbReference type="Proteomes" id="UP000000576">
    <property type="component" value="Chromosome"/>
</dbReference>
<name>A0AAI7ZCD5_XANAC</name>
<gene>
    <name evidence="2" type="ordered locus">XAC0146</name>
</gene>
<reference evidence="2 3" key="1">
    <citation type="journal article" date="2002" name="Nature">
        <title>Comparison of the genomes of two Xanthomonas pathogens with differing host specificities.</title>
        <authorList>
            <person name="da Silva A.C."/>
            <person name="Ferro J.A."/>
            <person name="Reinach F.C."/>
            <person name="Farah C.S."/>
            <person name="Furlan L.R."/>
            <person name="Quaggio R.B."/>
            <person name="Monteiro-Vitorello C.B."/>
            <person name="Van Sluys M.A."/>
            <person name="Almeida N.F."/>
            <person name="Alves L.M."/>
            <person name="do Amaral A.M."/>
            <person name="Bertolini M.C."/>
            <person name="Camargo L.E."/>
            <person name="Camarotte G."/>
            <person name="Cannavan F."/>
            <person name="Cardozo J."/>
            <person name="Chambergo F."/>
            <person name="Ciapina L.P."/>
            <person name="Cicarelli R.M."/>
            <person name="Coutinho L.L."/>
            <person name="Cursino-Santos J.R."/>
            <person name="El-Dorry H."/>
            <person name="Faria J.B."/>
            <person name="Ferreira A.J."/>
            <person name="Ferreira R.C."/>
            <person name="Ferro M.I."/>
            <person name="Formighieri E.F."/>
            <person name="Franco M.C."/>
            <person name="Greggio C.C."/>
            <person name="Gruber A."/>
            <person name="Katsuyama A.M."/>
            <person name="Kishi L.T."/>
            <person name="Leite R.P."/>
            <person name="Lemos E.G."/>
            <person name="Lemos M.V."/>
            <person name="Locali E.C."/>
            <person name="Machado M.A."/>
            <person name="Madeira A.M."/>
            <person name="Martinez-Rossi N.M."/>
            <person name="Martins E.C."/>
            <person name="Meidanis J."/>
            <person name="Menck C.F."/>
            <person name="Miyaki C.Y."/>
            <person name="Moon D.H."/>
            <person name="Moreira L.M."/>
            <person name="Novo M.T."/>
            <person name="Okura V.K."/>
            <person name="Oliveira M.C."/>
            <person name="Oliveira V.R."/>
            <person name="Pereira H.A."/>
            <person name="Rossi A."/>
            <person name="Sena J.A."/>
            <person name="Silva C."/>
            <person name="de Souza R.F."/>
            <person name="Spinola L.A."/>
            <person name="Takita M.A."/>
            <person name="Tamura R.E."/>
            <person name="Teixeira E.C."/>
            <person name="Tezza R.I."/>
            <person name="Trindade dos Santos M."/>
            <person name="Truffi D."/>
            <person name="Tsai S.M."/>
            <person name="White F.F."/>
            <person name="Setubal J.C."/>
            <person name="Kitajima J.P."/>
        </authorList>
    </citation>
    <scope>NUCLEOTIDE SEQUENCE [LARGE SCALE GENOMIC DNA]</scope>
    <source>
        <strain evidence="2 3">306</strain>
    </source>
</reference>
<feature type="transmembrane region" description="Helical" evidence="1">
    <location>
        <begin position="198"/>
        <end position="218"/>
    </location>
</feature>
<sequence length="231" mass="25563">MQPQSHTFLQGGRNNVEQGMEHRGTDCGCTGIICRIRASARQGRRFAPHHQSRRSLQRRPRRLAQGWQLPQHQYQQPLSASQVLAGLKPTPLGSAAYARTRTRRMRYQKFLKLMAGLAGVMLAATGALLVALFAAGQVREGQTGALISGIGFLVMAAPALATPFSLRAAKRLLMLTLCCLAALAIWLCFWPKEGVTPTLHLRIAVLAFPVLLTFRLFLARHRKMTKINTDN</sequence>
<dbReference type="AlphaFoldDB" id="A0AAI7ZCD5"/>
<keyword evidence="1" id="KW-1133">Transmembrane helix</keyword>
<protein>
    <submittedName>
        <fullName evidence="2">Uncharacterized protein</fullName>
    </submittedName>
</protein>
<keyword evidence="1" id="KW-0812">Transmembrane</keyword>
<feature type="transmembrane region" description="Helical" evidence="1">
    <location>
        <begin position="110"/>
        <end position="135"/>
    </location>
</feature>
<keyword evidence="1" id="KW-0472">Membrane</keyword>
<evidence type="ECO:0000256" key="1">
    <source>
        <dbReference type="SAM" id="Phobius"/>
    </source>
</evidence>
<organism evidence="2 3">
    <name type="scientific">Xanthomonas axonopodis pv. citri (strain 306)</name>
    <dbReference type="NCBI Taxonomy" id="190486"/>
    <lineage>
        <taxon>Bacteria</taxon>
        <taxon>Pseudomonadati</taxon>
        <taxon>Pseudomonadota</taxon>
        <taxon>Gammaproteobacteria</taxon>
        <taxon>Lysobacterales</taxon>
        <taxon>Lysobacteraceae</taxon>
        <taxon>Xanthomonas</taxon>
    </lineage>
</organism>
<feature type="transmembrane region" description="Helical" evidence="1">
    <location>
        <begin position="172"/>
        <end position="192"/>
    </location>
</feature>
<accession>A0AAI7ZCD5</accession>
<dbReference type="EMBL" id="AE008923">
    <property type="protein sequence ID" value="AAM35038.1"/>
    <property type="molecule type" value="Genomic_DNA"/>
</dbReference>
<proteinExistence type="predicted"/>
<evidence type="ECO:0000313" key="3">
    <source>
        <dbReference type="Proteomes" id="UP000000576"/>
    </source>
</evidence>
<feature type="transmembrane region" description="Helical" evidence="1">
    <location>
        <begin position="141"/>
        <end position="160"/>
    </location>
</feature>
<dbReference type="KEGG" id="xac:XAC0146"/>